<dbReference type="EMBL" id="QXGC01001408">
    <property type="protein sequence ID" value="KAE9203615.1"/>
    <property type="molecule type" value="Genomic_DNA"/>
</dbReference>
<comment type="caution">
    <text evidence="9">The sequence shown here is derived from an EMBL/GenBank/DDBJ whole genome shotgun (WGS) entry which is preliminary data.</text>
</comment>
<organism evidence="9 12">
    <name type="scientific">Phytophthora fragariae</name>
    <dbReference type="NCBI Taxonomy" id="53985"/>
    <lineage>
        <taxon>Eukaryota</taxon>
        <taxon>Sar</taxon>
        <taxon>Stramenopiles</taxon>
        <taxon>Oomycota</taxon>
        <taxon>Peronosporomycetes</taxon>
        <taxon>Peronosporales</taxon>
        <taxon>Peronosporaceae</taxon>
        <taxon>Phytophthora</taxon>
    </lineage>
</organism>
<evidence type="ECO:0000313" key="10">
    <source>
        <dbReference type="EMBL" id="KAE9332833.1"/>
    </source>
</evidence>
<accession>A0A6A4D754</accession>
<evidence type="ECO:0000313" key="5">
    <source>
        <dbReference type="EMBL" id="KAE9098224.1"/>
    </source>
</evidence>
<dbReference type="EMBL" id="QXGF01000666">
    <property type="protein sequence ID" value="KAE8937049.1"/>
    <property type="molecule type" value="Genomic_DNA"/>
</dbReference>
<dbReference type="Proteomes" id="UP000460718">
    <property type="component" value="Unassembled WGS sequence"/>
</dbReference>
<dbReference type="EMBL" id="QXGA01000979">
    <property type="protein sequence ID" value="KAE9133216.1"/>
    <property type="molecule type" value="Genomic_DNA"/>
</dbReference>
<evidence type="ECO:0000313" key="19">
    <source>
        <dbReference type="Proteomes" id="UP000488956"/>
    </source>
</evidence>
<dbReference type="EMBL" id="QXFW01004542">
    <property type="protein sequence ID" value="KAE8965282.1"/>
    <property type="molecule type" value="Genomic_DNA"/>
</dbReference>
<evidence type="ECO:0000313" key="9">
    <source>
        <dbReference type="EMBL" id="KAE9301153.1"/>
    </source>
</evidence>
<proteinExistence type="predicted"/>
<dbReference type="Proteomes" id="UP000486351">
    <property type="component" value="Unassembled WGS sequence"/>
</dbReference>
<evidence type="ECO:0000313" key="12">
    <source>
        <dbReference type="Proteomes" id="UP000437068"/>
    </source>
</evidence>
<gene>
    <name evidence="9" type="ORF">PF001_g14585</name>
    <name evidence="8" type="ORF">PF002_g17522</name>
    <name evidence="7" type="ORF">PF004_g18087</name>
    <name evidence="6" type="ORF">PF006_g15087</name>
    <name evidence="5" type="ORF">PF007_g16350</name>
    <name evidence="10" type="ORF">PF008_g14753</name>
    <name evidence="2" type="ORF">PF009_g13031</name>
    <name evidence="4" type="ORF">PF010_g18489</name>
    <name evidence="3" type="ORF">PF011_g28355</name>
</gene>
<dbReference type="Proteomes" id="UP000441208">
    <property type="component" value="Unassembled WGS sequence"/>
</dbReference>
<name>A0A6A4D754_9STRA</name>
<evidence type="ECO:0000313" key="2">
    <source>
        <dbReference type="EMBL" id="KAE8937049.1"/>
    </source>
</evidence>
<protein>
    <recommendedName>
        <fullName evidence="20">RxLR effector protein</fullName>
    </recommendedName>
</protein>
<dbReference type="EMBL" id="QXGD01001094">
    <property type="protein sequence ID" value="KAE9214933.1"/>
    <property type="molecule type" value="Genomic_DNA"/>
</dbReference>
<dbReference type="EMBL" id="QXFY01000928">
    <property type="protein sequence ID" value="KAE9332833.1"/>
    <property type="molecule type" value="Genomic_DNA"/>
</dbReference>
<evidence type="ECO:0000313" key="13">
    <source>
        <dbReference type="Proteomes" id="UP000440367"/>
    </source>
</evidence>
<evidence type="ECO:0000313" key="16">
    <source>
        <dbReference type="Proteomes" id="UP000460718"/>
    </source>
</evidence>
<dbReference type="EMBL" id="QXFX01001413">
    <property type="protein sequence ID" value="KAE9090707.1"/>
    <property type="molecule type" value="Genomic_DNA"/>
</dbReference>
<evidence type="ECO:0000313" key="17">
    <source>
        <dbReference type="Proteomes" id="UP000476176"/>
    </source>
</evidence>
<dbReference type="Proteomes" id="UP000440732">
    <property type="component" value="Unassembled WGS sequence"/>
</dbReference>
<evidence type="ECO:0000313" key="8">
    <source>
        <dbReference type="EMBL" id="KAE9214933.1"/>
    </source>
</evidence>
<dbReference type="Proteomes" id="UP000429523">
    <property type="component" value="Unassembled WGS sequence"/>
</dbReference>
<evidence type="ECO:0000313" key="3">
    <source>
        <dbReference type="EMBL" id="KAE8965282.1"/>
    </source>
</evidence>
<dbReference type="AlphaFoldDB" id="A0A6A4D754"/>
<evidence type="ECO:0000313" key="11">
    <source>
        <dbReference type="Proteomes" id="UP000429523"/>
    </source>
</evidence>
<dbReference type="Proteomes" id="UP000488956">
    <property type="component" value="Unassembled WGS sequence"/>
</dbReference>
<dbReference type="Proteomes" id="UP000437068">
    <property type="component" value="Unassembled WGS sequence"/>
</dbReference>
<evidence type="ECO:0008006" key="20">
    <source>
        <dbReference type="Google" id="ProtNLM"/>
    </source>
</evidence>
<keyword evidence="1" id="KW-0732">Signal</keyword>
<feature type="signal peptide" evidence="1">
    <location>
        <begin position="1"/>
        <end position="30"/>
    </location>
</feature>
<evidence type="ECO:0000313" key="15">
    <source>
        <dbReference type="Proteomes" id="UP000441208"/>
    </source>
</evidence>
<evidence type="ECO:0000256" key="1">
    <source>
        <dbReference type="SAM" id="SignalP"/>
    </source>
</evidence>
<reference evidence="11 12" key="1">
    <citation type="submission" date="2018-08" db="EMBL/GenBank/DDBJ databases">
        <title>Genomic investigation of the strawberry pathogen Phytophthora fragariae indicates pathogenicity is determined by transcriptional variation in three key races.</title>
        <authorList>
            <person name="Adams T.M."/>
            <person name="Armitage A.D."/>
            <person name="Sobczyk M.K."/>
            <person name="Bates H.J."/>
            <person name="Dunwell J.M."/>
            <person name="Nellist C.F."/>
            <person name="Harrison R.J."/>
        </authorList>
    </citation>
    <scope>NUCLEOTIDE SEQUENCE [LARGE SCALE GENOMIC DNA]</scope>
    <source>
        <strain evidence="9 12">A4</strain>
        <strain evidence="8 13">BC-1</strain>
        <strain evidence="7 17">BC-23</strain>
        <strain evidence="6 14">NOV-5</strain>
        <strain evidence="5 15">NOV-71</strain>
        <strain evidence="10 18">NOV-77</strain>
        <strain evidence="2 11">NOV-9</strain>
        <strain evidence="4 19">ONT-3</strain>
        <strain evidence="3 16">SCRP245</strain>
    </source>
</reference>
<dbReference type="Proteomes" id="UP000440367">
    <property type="component" value="Unassembled WGS sequence"/>
</dbReference>
<feature type="chain" id="PRO_5036381223" description="RxLR effector protein" evidence="1">
    <location>
        <begin position="31"/>
        <end position="46"/>
    </location>
</feature>
<evidence type="ECO:0000313" key="14">
    <source>
        <dbReference type="Proteomes" id="UP000440732"/>
    </source>
</evidence>
<sequence>MVSSTKSSPFSTKQLLVTALVALAAGSSQAAGAKNVTSAVNQAFRK</sequence>
<dbReference type="EMBL" id="QXGE01000913">
    <property type="protein sequence ID" value="KAE9301153.1"/>
    <property type="molecule type" value="Genomic_DNA"/>
</dbReference>
<evidence type="ECO:0000313" key="7">
    <source>
        <dbReference type="EMBL" id="KAE9203615.1"/>
    </source>
</evidence>
<evidence type="ECO:0000313" key="6">
    <source>
        <dbReference type="EMBL" id="KAE9133216.1"/>
    </source>
</evidence>
<evidence type="ECO:0000313" key="18">
    <source>
        <dbReference type="Proteomes" id="UP000486351"/>
    </source>
</evidence>
<dbReference type="EMBL" id="QXFZ01001046">
    <property type="protein sequence ID" value="KAE9098224.1"/>
    <property type="molecule type" value="Genomic_DNA"/>
</dbReference>
<evidence type="ECO:0000313" key="4">
    <source>
        <dbReference type="EMBL" id="KAE9090707.1"/>
    </source>
</evidence>
<dbReference type="Proteomes" id="UP000476176">
    <property type="component" value="Unassembled WGS sequence"/>
</dbReference>